<organism evidence="2 3">
    <name type="scientific">Chryseobacterium taihuense</name>
    <dbReference type="NCBI Taxonomy" id="1141221"/>
    <lineage>
        <taxon>Bacteria</taxon>
        <taxon>Pseudomonadati</taxon>
        <taxon>Bacteroidota</taxon>
        <taxon>Flavobacteriia</taxon>
        <taxon>Flavobacteriales</taxon>
        <taxon>Weeksellaceae</taxon>
        <taxon>Chryseobacterium group</taxon>
        <taxon>Chryseobacterium</taxon>
    </lineage>
</organism>
<keyword evidence="1" id="KW-0812">Transmembrane</keyword>
<keyword evidence="1" id="KW-0472">Membrane</keyword>
<dbReference type="KEGG" id="ctai:NCTC12078_00823"/>
<name>A0A4U8W9K3_9FLAO</name>
<protein>
    <submittedName>
        <fullName evidence="2">Uncharacterized protein</fullName>
    </submittedName>
</protein>
<sequence>MNFSAAFIILFLIIVLNILIYMVFKKFLYKKSDAAMRFLVINIAKDILWLGFSLFIIDKTKANFLFLVICFLVSSFFIYYLVIRAINKS</sequence>
<evidence type="ECO:0000256" key="1">
    <source>
        <dbReference type="SAM" id="Phobius"/>
    </source>
</evidence>
<feature type="transmembrane region" description="Helical" evidence="1">
    <location>
        <begin position="6"/>
        <end position="24"/>
    </location>
</feature>
<dbReference type="Proteomes" id="UP000290013">
    <property type="component" value="Chromosome"/>
</dbReference>
<dbReference type="AlphaFoldDB" id="A0A4U8W9K3"/>
<gene>
    <name evidence="2" type="ORF">NCTC12078_00823</name>
</gene>
<reference evidence="2 3" key="1">
    <citation type="submission" date="2019-02" db="EMBL/GenBank/DDBJ databases">
        <authorList>
            <consortium name="Pathogen Informatics"/>
        </authorList>
    </citation>
    <scope>NUCLEOTIDE SEQUENCE [LARGE SCALE GENOMIC DNA]</scope>
    <source>
        <strain evidence="2 3">3012STDY6944375</strain>
    </source>
</reference>
<feature type="transmembrane region" description="Helical" evidence="1">
    <location>
        <begin position="36"/>
        <end position="57"/>
    </location>
</feature>
<dbReference type="EMBL" id="LR215974">
    <property type="protein sequence ID" value="VFB02842.1"/>
    <property type="molecule type" value="Genomic_DNA"/>
</dbReference>
<evidence type="ECO:0000313" key="3">
    <source>
        <dbReference type="Proteomes" id="UP000290013"/>
    </source>
</evidence>
<evidence type="ECO:0000313" key="2">
    <source>
        <dbReference type="EMBL" id="VFB02842.1"/>
    </source>
</evidence>
<keyword evidence="1" id="KW-1133">Transmembrane helix</keyword>
<feature type="transmembrane region" description="Helical" evidence="1">
    <location>
        <begin position="63"/>
        <end position="83"/>
    </location>
</feature>
<accession>A0A4U8W9K3</accession>
<proteinExistence type="predicted"/>